<gene>
    <name evidence="1" type="ORF">F2Q69_00018331</name>
</gene>
<dbReference type="EMBL" id="QGKX02001290">
    <property type="protein sequence ID" value="KAF3540662.1"/>
    <property type="molecule type" value="Genomic_DNA"/>
</dbReference>
<dbReference type="AlphaFoldDB" id="A0A8S9QLK6"/>
<evidence type="ECO:0000313" key="1">
    <source>
        <dbReference type="EMBL" id="KAF3540662.1"/>
    </source>
</evidence>
<accession>A0A8S9QLK6</accession>
<sequence length="158" mass="17699">MCLLSPKWSFFKPPKKVSELTLHRRRRSSSGTGFFIDGDCIACHSFDPPLEILVFSAPAPKLLFFLVPPPEVFLLCMHGRHLSPSPRRCRKSKGRYETELKAFLKRPGAACSVKMPPDALLWHPSRGMASKGLCTLAGRDWADLLETAARADLTHRDP</sequence>
<protein>
    <submittedName>
        <fullName evidence="1">Uncharacterized protein</fullName>
    </submittedName>
</protein>
<organism evidence="1 2">
    <name type="scientific">Brassica cretica</name>
    <name type="common">Mustard</name>
    <dbReference type="NCBI Taxonomy" id="69181"/>
    <lineage>
        <taxon>Eukaryota</taxon>
        <taxon>Viridiplantae</taxon>
        <taxon>Streptophyta</taxon>
        <taxon>Embryophyta</taxon>
        <taxon>Tracheophyta</taxon>
        <taxon>Spermatophyta</taxon>
        <taxon>Magnoliopsida</taxon>
        <taxon>eudicotyledons</taxon>
        <taxon>Gunneridae</taxon>
        <taxon>Pentapetalae</taxon>
        <taxon>rosids</taxon>
        <taxon>malvids</taxon>
        <taxon>Brassicales</taxon>
        <taxon>Brassicaceae</taxon>
        <taxon>Brassiceae</taxon>
        <taxon>Brassica</taxon>
    </lineage>
</organism>
<reference evidence="1" key="1">
    <citation type="submission" date="2019-12" db="EMBL/GenBank/DDBJ databases">
        <title>Genome sequencing and annotation of Brassica cretica.</title>
        <authorList>
            <person name="Studholme D.J."/>
            <person name="Sarris P."/>
        </authorList>
    </citation>
    <scope>NUCLEOTIDE SEQUENCE</scope>
    <source>
        <strain evidence="1">PFS-109/04</strain>
        <tissue evidence="1">Leaf</tissue>
    </source>
</reference>
<comment type="caution">
    <text evidence="1">The sequence shown here is derived from an EMBL/GenBank/DDBJ whole genome shotgun (WGS) entry which is preliminary data.</text>
</comment>
<evidence type="ECO:0000313" key="2">
    <source>
        <dbReference type="Proteomes" id="UP000712600"/>
    </source>
</evidence>
<name>A0A8S9QLK6_BRACR</name>
<dbReference type="Proteomes" id="UP000712600">
    <property type="component" value="Unassembled WGS sequence"/>
</dbReference>
<proteinExistence type="predicted"/>